<dbReference type="EMBL" id="BNDW01000068">
    <property type="protein sequence ID" value="GHI25191.1"/>
    <property type="molecule type" value="Genomic_DNA"/>
</dbReference>
<organism evidence="1 2">
    <name type="scientific">Streptomyces hydrogenans</name>
    <dbReference type="NCBI Taxonomy" id="1873719"/>
    <lineage>
        <taxon>Bacteria</taxon>
        <taxon>Bacillati</taxon>
        <taxon>Actinomycetota</taxon>
        <taxon>Actinomycetes</taxon>
        <taxon>Kitasatosporales</taxon>
        <taxon>Streptomycetaceae</taxon>
        <taxon>Streptomyces</taxon>
    </lineage>
</organism>
<accession>A0ABQ3PJJ4</accession>
<name>A0ABQ3PJJ4_9ACTN</name>
<reference evidence="1" key="1">
    <citation type="submission" date="2024-05" db="EMBL/GenBank/DDBJ databases">
        <title>Whole genome shotgun sequence of Streptomyces hydrogenans NBRC 13475.</title>
        <authorList>
            <person name="Komaki H."/>
            <person name="Tamura T."/>
        </authorList>
    </citation>
    <scope>NUCLEOTIDE SEQUENCE</scope>
    <source>
        <strain evidence="1">NBRC 13475</strain>
    </source>
</reference>
<dbReference type="RefSeq" id="WP_190222788.1">
    <property type="nucleotide sequence ID" value="NZ_BNBS01000020.1"/>
</dbReference>
<comment type="caution">
    <text evidence="1">The sequence shown here is derived from an EMBL/GenBank/DDBJ whole genome shotgun (WGS) entry which is preliminary data.</text>
</comment>
<dbReference type="Proteomes" id="UP001052739">
    <property type="component" value="Unassembled WGS sequence"/>
</dbReference>
<keyword evidence="2" id="KW-1185">Reference proteome</keyword>
<evidence type="ECO:0000313" key="2">
    <source>
        <dbReference type="Proteomes" id="UP001052739"/>
    </source>
</evidence>
<evidence type="ECO:0000313" key="1">
    <source>
        <dbReference type="EMBL" id="GHI25191.1"/>
    </source>
</evidence>
<sequence length="100" mass="10743">MPMDVRGNWGLVQSNGATVTFSGVTQDPDSGYFQGQAKVGTSLPVGIEGVATDDEISFKVKSGIYFGSFNFQGWLWGFTVDGQNGTSQATWFATKQFSSI</sequence>
<protein>
    <submittedName>
        <fullName evidence="1">Uncharacterized protein</fullName>
    </submittedName>
</protein>
<proteinExistence type="predicted"/>
<gene>
    <name evidence="1" type="ORF">Shyd_65620</name>
</gene>